<evidence type="ECO:0000313" key="1">
    <source>
        <dbReference type="EMBL" id="KXS08888.1"/>
    </source>
</evidence>
<dbReference type="Proteomes" id="UP000070544">
    <property type="component" value="Unassembled WGS sequence"/>
</dbReference>
<gene>
    <name evidence="1" type="ORF">M427DRAFT_287008</name>
</gene>
<reference evidence="1 2" key="1">
    <citation type="journal article" date="2015" name="Genome Biol. Evol.">
        <title>Phylogenomic analyses indicate that early fungi evolved digesting cell walls of algal ancestors of land plants.</title>
        <authorList>
            <person name="Chang Y."/>
            <person name="Wang S."/>
            <person name="Sekimoto S."/>
            <person name="Aerts A.L."/>
            <person name="Choi C."/>
            <person name="Clum A."/>
            <person name="LaButti K.M."/>
            <person name="Lindquist E.A."/>
            <person name="Yee Ngan C."/>
            <person name="Ohm R.A."/>
            <person name="Salamov A.A."/>
            <person name="Grigoriev I.V."/>
            <person name="Spatafora J.W."/>
            <person name="Berbee M.L."/>
        </authorList>
    </citation>
    <scope>NUCLEOTIDE SEQUENCE [LARGE SCALE GENOMIC DNA]</scope>
    <source>
        <strain evidence="1 2">JEL478</strain>
    </source>
</reference>
<sequence length="81" mass="9174">MEFRDMERVVSLLPLLTACPLPESQLNQSLLASSPRNPSCPTTWNKSRHCPRPARTLNASAFPPRSFLGQSFAMWPVLPHW</sequence>
<name>A0A138ZWL4_GONPJ</name>
<organism evidence="1 2">
    <name type="scientific">Gonapodya prolifera (strain JEL478)</name>
    <name type="common">Monoblepharis prolifera</name>
    <dbReference type="NCBI Taxonomy" id="1344416"/>
    <lineage>
        <taxon>Eukaryota</taxon>
        <taxon>Fungi</taxon>
        <taxon>Fungi incertae sedis</taxon>
        <taxon>Chytridiomycota</taxon>
        <taxon>Chytridiomycota incertae sedis</taxon>
        <taxon>Monoblepharidomycetes</taxon>
        <taxon>Monoblepharidales</taxon>
        <taxon>Gonapodyaceae</taxon>
        <taxon>Gonapodya</taxon>
    </lineage>
</organism>
<evidence type="ECO:0000313" key="2">
    <source>
        <dbReference type="Proteomes" id="UP000070544"/>
    </source>
</evidence>
<accession>A0A138ZWL4</accession>
<dbReference type="EMBL" id="KQ965930">
    <property type="protein sequence ID" value="KXS08888.1"/>
    <property type="molecule type" value="Genomic_DNA"/>
</dbReference>
<dbReference type="PROSITE" id="PS51257">
    <property type="entry name" value="PROKAR_LIPOPROTEIN"/>
    <property type="match status" value="1"/>
</dbReference>
<protein>
    <submittedName>
        <fullName evidence="1">Uncharacterized protein</fullName>
    </submittedName>
</protein>
<keyword evidence="2" id="KW-1185">Reference proteome</keyword>
<dbReference type="AlphaFoldDB" id="A0A138ZWL4"/>
<proteinExistence type="predicted"/>